<evidence type="ECO:0000259" key="4">
    <source>
        <dbReference type="PROSITE" id="PS50949"/>
    </source>
</evidence>
<dbReference type="Gene3D" id="1.10.10.10">
    <property type="entry name" value="Winged helix-like DNA-binding domain superfamily/Winged helix DNA-binding domain"/>
    <property type="match status" value="1"/>
</dbReference>
<dbReference type="SMART" id="SM00895">
    <property type="entry name" value="FCD"/>
    <property type="match status" value="1"/>
</dbReference>
<dbReference type="InterPro" id="IPR011711">
    <property type="entry name" value="GntR_C"/>
</dbReference>
<dbReference type="PRINTS" id="PR00035">
    <property type="entry name" value="HTHGNTR"/>
</dbReference>
<dbReference type="KEGG" id="whj:H9Q79_16755"/>
<evidence type="ECO:0000313" key="5">
    <source>
        <dbReference type="EMBL" id="QNM08489.1"/>
    </source>
</evidence>
<dbReference type="GO" id="GO:0003677">
    <property type="term" value="F:DNA binding"/>
    <property type="evidence" value="ECO:0007669"/>
    <property type="project" value="UniProtKB-KW"/>
</dbReference>
<sequence length="236" mass="26199">MEKEIIGKIKQTTICEKIVAKILDLVEQGVYQPGELLPTERDFSEMFGVGRSSVREALRVLQSMEIVEKRAGSGSYLTDIPVGAARIFNTSQMIEAFNVLDMSEARQALEVQTVALAARRASGDQIEAMAEANARLEEAVERGDKEEIVECDFRVHKAIAEGSQNVFMCSMLDALAVVLLKSNIEVMSEDKTKAALEYHRRIIDRIQAGDEEGAREAMAGHIRDVKERVTKGIKNK</sequence>
<dbReference type="Gene3D" id="1.20.120.530">
    <property type="entry name" value="GntR ligand-binding domain-like"/>
    <property type="match status" value="1"/>
</dbReference>
<dbReference type="Proteomes" id="UP000515860">
    <property type="component" value="Chromosome"/>
</dbReference>
<dbReference type="CDD" id="cd07377">
    <property type="entry name" value="WHTH_GntR"/>
    <property type="match status" value="1"/>
</dbReference>
<evidence type="ECO:0000256" key="1">
    <source>
        <dbReference type="ARBA" id="ARBA00023015"/>
    </source>
</evidence>
<dbReference type="AlphaFoldDB" id="A0A7G9GCF7"/>
<evidence type="ECO:0000256" key="2">
    <source>
        <dbReference type="ARBA" id="ARBA00023125"/>
    </source>
</evidence>
<dbReference type="GO" id="GO:0003700">
    <property type="term" value="F:DNA-binding transcription factor activity"/>
    <property type="evidence" value="ECO:0007669"/>
    <property type="project" value="InterPro"/>
</dbReference>
<dbReference type="PANTHER" id="PTHR43537">
    <property type="entry name" value="TRANSCRIPTIONAL REGULATOR, GNTR FAMILY"/>
    <property type="match status" value="1"/>
</dbReference>
<dbReference type="PANTHER" id="PTHR43537:SF5">
    <property type="entry name" value="UXU OPERON TRANSCRIPTIONAL REGULATOR"/>
    <property type="match status" value="1"/>
</dbReference>
<dbReference type="Pfam" id="PF00392">
    <property type="entry name" value="GntR"/>
    <property type="match status" value="1"/>
</dbReference>
<reference evidence="5 6" key="1">
    <citation type="submission" date="2020-08" db="EMBL/GenBank/DDBJ databases">
        <authorList>
            <person name="Liu C."/>
            <person name="Sun Q."/>
        </authorList>
    </citation>
    <scope>NUCLEOTIDE SEQUENCE [LARGE SCALE GENOMIC DNA]</scope>
    <source>
        <strain evidence="5 6">NSJ-29</strain>
    </source>
</reference>
<dbReference type="PROSITE" id="PS50949">
    <property type="entry name" value="HTH_GNTR"/>
    <property type="match status" value="1"/>
</dbReference>
<dbReference type="InterPro" id="IPR008920">
    <property type="entry name" value="TF_FadR/GntR_C"/>
</dbReference>
<dbReference type="SMART" id="SM00345">
    <property type="entry name" value="HTH_GNTR"/>
    <property type="match status" value="1"/>
</dbReference>
<protein>
    <submittedName>
        <fullName evidence="5">FadR family transcriptional regulator</fullName>
    </submittedName>
</protein>
<gene>
    <name evidence="5" type="ORF">H9Q79_16755</name>
</gene>
<keyword evidence="1" id="KW-0805">Transcription regulation</keyword>
<dbReference type="Pfam" id="PF07729">
    <property type="entry name" value="FCD"/>
    <property type="match status" value="1"/>
</dbReference>
<dbReference type="SUPFAM" id="SSF46785">
    <property type="entry name" value="Winged helix' DNA-binding domain"/>
    <property type="match status" value="1"/>
</dbReference>
<name>A0A7G9GCF7_9FIRM</name>
<accession>A0A7G9GCF7</accession>
<dbReference type="SUPFAM" id="SSF48008">
    <property type="entry name" value="GntR ligand-binding domain-like"/>
    <property type="match status" value="1"/>
</dbReference>
<dbReference type="InterPro" id="IPR000524">
    <property type="entry name" value="Tscrpt_reg_HTH_GntR"/>
</dbReference>
<dbReference type="EMBL" id="CP060635">
    <property type="protein sequence ID" value="QNM08489.1"/>
    <property type="molecule type" value="Genomic_DNA"/>
</dbReference>
<keyword evidence="2" id="KW-0238">DNA-binding</keyword>
<keyword evidence="6" id="KW-1185">Reference proteome</keyword>
<organism evidence="5 6">
    <name type="scientific">Wansuia hejianensis</name>
    <dbReference type="NCBI Taxonomy" id="2763667"/>
    <lineage>
        <taxon>Bacteria</taxon>
        <taxon>Bacillati</taxon>
        <taxon>Bacillota</taxon>
        <taxon>Clostridia</taxon>
        <taxon>Lachnospirales</taxon>
        <taxon>Lachnospiraceae</taxon>
        <taxon>Wansuia</taxon>
    </lineage>
</organism>
<proteinExistence type="predicted"/>
<dbReference type="RefSeq" id="WP_249328767.1">
    <property type="nucleotide sequence ID" value="NZ_CP060635.1"/>
</dbReference>
<dbReference type="InterPro" id="IPR036388">
    <property type="entry name" value="WH-like_DNA-bd_sf"/>
</dbReference>
<keyword evidence="3" id="KW-0804">Transcription</keyword>
<evidence type="ECO:0000256" key="3">
    <source>
        <dbReference type="ARBA" id="ARBA00023163"/>
    </source>
</evidence>
<dbReference type="InterPro" id="IPR036390">
    <property type="entry name" value="WH_DNA-bd_sf"/>
</dbReference>
<feature type="domain" description="HTH gntR-type" evidence="4">
    <location>
        <begin position="12"/>
        <end position="80"/>
    </location>
</feature>
<evidence type="ECO:0000313" key="6">
    <source>
        <dbReference type="Proteomes" id="UP000515860"/>
    </source>
</evidence>